<organism evidence="8 9">
    <name type="scientific">Solanum stoloniferum</name>
    <dbReference type="NCBI Taxonomy" id="62892"/>
    <lineage>
        <taxon>Eukaryota</taxon>
        <taxon>Viridiplantae</taxon>
        <taxon>Streptophyta</taxon>
        <taxon>Embryophyta</taxon>
        <taxon>Tracheophyta</taxon>
        <taxon>Spermatophyta</taxon>
        <taxon>Magnoliopsida</taxon>
        <taxon>eudicotyledons</taxon>
        <taxon>Gunneridae</taxon>
        <taxon>Pentapetalae</taxon>
        <taxon>asterids</taxon>
        <taxon>lamiids</taxon>
        <taxon>Solanales</taxon>
        <taxon>Solanaceae</taxon>
        <taxon>Solanoideae</taxon>
        <taxon>Solaneae</taxon>
        <taxon>Solanum</taxon>
    </lineage>
</organism>
<sequence>KNHKSKFTYKPIYFRCSYSSFTESAPFPTRKKRVNFPMSSPPPDAGTVAAVAVRPWPLFIDIAALSLPISVSDATYRINKNLRYFAGNYALIILSILLISLIVRPILLVLFLIIFVGWIYLYFSRNEPLELFGFDIDDKFVLGFLTLVTLVALLVAKIWMNIFVSIGFGIVIMCVHGSLRAPEDQEDSPYGALLSESPRGNYSIV</sequence>
<comment type="caution">
    <text evidence="8">The sequence shown here is derived from an EMBL/GenBank/DDBJ whole genome shotgun (WGS) entry which is preliminary data.</text>
</comment>
<keyword evidence="7" id="KW-0813">Transport</keyword>
<dbReference type="Pfam" id="PF03208">
    <property type="entry name" value="PRA1"/>
    <property type="match status" value="1"/>
</dbReference>
<comment type="function">
    <text evidence="1 7">May be involved in both secretory and endocytic intracellular trafficking in the endosomal/prevacuolar compartments.</text>
</comment>
<feature type="transmembrane region" description="Helical" evidence="7">
    <location>
        <begin position="142"/>
        <end position="175"/>
    </location>
</feature>
<dbReference type="PANTHER" id="PTHR19317">
    <property type="entry name" value="PRENYLATED RAB ACCEPTOR 1-RELATED"/>
    <property type="match status" value="1"/>
</dbReference>
<feature type="non-terminal residue" evidence="8">
    <location>
        <position position="1"/>
    </location>
</feature>
<dbReference type="EMBL" id="JBJKTR010000009">
    <property type="protein sequence ID" value="KAL3359656.1"/>
    <property type="molecule type" value="Genomic_DNA"/>
</dbReference>
<protein>
    <recommendedName>
        <fullName evidence="7">PRA1 family protein</fullName>
    </recommendedName>
</protein>
<evidence type="ECO:0000256" key="5">
    <source>
        <dbReference type="ARBA" id="ARBA00022989"/>
    </source>
</evidence>
<evidence type="ECO:0000256" key="3">
    <source>
        <dbReference type="ARBA" id="ARBA00006483"/>
    </source>
</evidence>
<dbReference type="AlphaFoldDB" id="A0ABD2TU50"/>
<evidence type="ECO:0000256" key="2">
    <source>
        <dbReference type="ARBA" id="ARBA00004141"/>
    </source>
</evidence>
<evidence type="ECO:0000256" key="6">
    <source>
        <dbReference type="ARBA" id="ARBA00023136"/>
    </source>
</evidence>
<comment type="similarity">
    <text evidence="3 7">Belongs to the PRA1 family.</text>
</comment>
<feature type="transmembrane region" description="Helical" evidence="7">
    <location>
        <begin position="89"/>
        <end position="122"/>
    </location>
</feature>
<dbReference type="Proteomes" id="UP001627284">
    <property type="component" value="Unassembled WGS sequence"/>
</dbReference>
<keyword evidence="4 7" id="KW-0812">Transmembrane</keyword>
<proteinExistence type="inferred from homology"/>
<evidence type="ECO:0000313" key="8">
    <source>
        <dbReference type="EMBL" id="KAL3359656.1"/>
    </source>
</evidence>
<keyword evidence="6 7" id="KW-0472">Membrane</keyword>
<gene>
    <name evidence="8" type="ORF">AABB24_016273</name>
</gene>
<dbReference type="GO" id="GO:0005783">
    <property type="term" value="C:endoplasmic reticulum"/>
    <property type="evidence" value="ECO:0007669"/>
    <property type="project" value="UniProtKB-ARBA"/>
</dbReference>
<keyword evidence="9" id="KW-1185">Reference proteome</keyword>
<evidence type="ECO:0000256" key="1">
    <source>
        <dbReference type="ARBA" id="ARBA00002501"/>
    </source>
</evidence>
<keyword evidence="5 7" id="KW-1133">Transmembrane helix</keyword>
<reference evidence="8 9" key="1">
    <citation type="submission" date="2024-05" db="EMBL/GenBank/DDBJ databases">
        <title>De novo assembly of an allotetraploid wild potato.</title>
        <authorList>
            <person name="Hosaka A.J."/>
        </authorList>
    </citation>
    <scope>NUCLEOTIDE SEQUENCE [LARGE SCALE GENOMIC DNA]</scope>
    <source>
        <tissue evidence="8">Young leaves</tissue>
    </source>
</reference>
<dbReference type="InterPro" id="IPR004895">
    <property type="entry name" value="Prenylated_rab_accept_PRA1"/>
</dbReference>
<dbReference type="GO" id="GO:0016192">
    <property type="term" value="P:vesicle-mediated transport"/>
    <property type="evidence" value="ECO:0007669"/>
    <property type="project" value="UniProtKB-ARBA"/>
</dbReference>
<evidence type="ECO:0000256" key="7">
    <source>
        <dbReference type="RuleBase" id="RU363107"/>
    </source>
</evidence>
<dbReference type="PANTHER" id="PTHR19317:SF81">
    <property type="entry name" value="PRA1 FAMILY PROTEIN D"/>
    <property type="match status" value="1"/>
</dbReference>
<comment type="subcellular location">
    <subcellularLocation>
        <location evidence="2 7">Membrane</location>
        <topology evidence="2 7">Multi-pass membrane protein</topology>
    </subcellularLocation>
</comment>
<evidence type="ECO:0000256" key="4">
    <source>
        <dbReference type="ARBA" id="ARBA00022692"/>
    </source>
</evidence>
<accession>A0ABD2TU50</accession>
<name>A0ABD2TU50_9SOLN</name>
<evidence type="ECO:0000313" key="9">
    <source>
        <dbReference type="Proteomes" id="UP001627284"/>
    </source>
</evidence>
<dbReference type="GO" id="GO:0016020">
    <property type="term" value="C:membrane"/>
    <property type="evidence" value="ECO:0007669"/>
    <property type="project" value="UniProtKB-SubCell"/>
</dbReference>